<dbReference type="GO" id="GO:0005737">
    <property type="term" value="C:cytoplasm"/>
    <property type="evidence" value="ECO:0007669"/>
    <property type="project" value="UniProtKB-SubCell"/>
</dbReference>
<evidence type="ECO:0000256" key="5">
    <source>
        <dbReference type="ARBA" id="ARBA00022737"/>
    </source>
</evidence>
<dbReference type="SUPFAM" id="SSF52058">
    <property type="entry name" value="L domain-like"/>
    <property type="match status" value="1"/>
</dbReference>
<dbReference type="Proteomes" id="UP000785679">
    <property type="component" value="Unassembled WGS sequence"/>
</dbReference>
<dbReference type="PROSITE" id="PS50245">
    <property type="entry name" value="CAP_GLY_2"/>
    <property type="match status" value="1"/>
</dbReference>
<keyword evidence="3" id="KW-0963">Cytoplasm</keyword>
<sequence>MEPAHHQQQVPSDPAYAHLLGQRVLLRQSVGSIKFAGRLLNNPKAGTDIWLGIEWDEEGQQGKHQGMVDGICYFECEFHRNSPQYGNTQCCSFVRHGKVQIGGQTLREAIIEKYRPDDMMSEQEREKLKKVEDEELYVNTDKKGMKKIQVLGQAMSYGWRSDYKANYEIALEFMRISELGPKGGLAELIPNTQYLYLDKNLLYSWDQFYQITRELRYLHTLVLTGNKFKRLDPSYMLGKRSEDLINPYLKELILIDMALDWSQIDILAPTLIYVEQLHLVRCHCKHISTKYAISKEYFKNLKFLNLEQNGIESWDEIVGLRTLPVLKRLTVSKNRIAEIYYKPGFFELYMITMEDNIINSWKTFDELNKFKTITHIRCSGNPILESFGSQQHQIGLARNIVISRLQFLKNINGSEIEQGERKDAELHYMKKAYEEYIQAQQLQVRVELQDEKLIQHMLEVHPRWYELVETYGSPLDVVSLKKEGTNIASTSAKLKLEGNGKTLEKKLLLSMTVKDLKSMCGKLFKVEMLRIHLTYIFEECAPYELDDDLRQLSFYSFADGGRVIVEQR</sequence>
<dbReference type="InterPro" id="IPR032675">
    <property type="entry name" value="LRR_dom_sf"/>
</dbReference>
<dbReference type="AlphaFoldDB" id="A0A8J8P1H4"/>
<dbReference type="PANTHER" id="PTHR18849:SF0">
    <property type="entry name" value="CILIA- AND FLAGELLA-ASSOCIATED PROTEIN 410-RELATED"/>
    <property type="match status" value="1"/>
</dbReference>
<dbReference type="CDD" id="cd17044">
    <property type="entry name" value="Ubl_TBCE"/>
    <property type="match status" value="1"/>
</dbReference>
<comment type="caution">
    <text evidence="8">The sequence shown here is derived from an EMBL/GenBank/DDBJ whole genome shotgun (WGS) entry which is preliminary data.</text>
</comment>
<dbReference type="InterPro" id="IPR000938">
    <property type="entry name" value="CAP-Gly_domain"/>
</dbReference>
<dbReference type="Pfam" id="PF01302">
    <property type="entry name" value="CAP_GLY"/>
    <property type="match status" value="1"/>
</dbReference>
<dbReference type="SUPFAM" id="SSF54236">
    <property type="entry name" value="Ubiquitin-like"/>
    <property type="match status" value="1"/>
</dbReference>
<evidence type="ECO:0000313" key="8">
    <source>
        <dbReference type="EMBL" id="TNV85347.1"/>
    </source>
</evidence>
<evidence type="ECO:0000256" key="3">
    <source>
        <dbReference type="ARBA" id="ARBA00022490"/>
    </source>
</evidence>
<accession>A0A8J8P1H4</accession>
<comment type="similarity">
    <text evidence="2">Belongs to the TBCE family.</text>
</comment>
<dbReference type="EMBL" id="RRYP01001902">
    <property type="protein sequence ID" value="TNV85347.1"/>
    <property type="molecule type" value="Genomic_DNA"/>
</dbReference>
<reference evidence="8" key="1">
    <citation type="submission" date="2019-06" db="EMBL/GenBank/DDBJ databases">
        <authorList>
            <person name="Zheng W."/>
        </authorList>
    </citation>
    <scope>NUCLEOTIDE SEQUENCE</scope>
    <source>
        <strain evidence="8">QDHG01</strain>
    </source>
</reference>
<comment type="subcellular location">
    <subcellularLocation>
        <location evidence="1">Cytoplasm</location>
    </subcellularLocation>
</comment>
<organism evidence="8 9">
    <name type="scientific">Halteria grandinella</name>
    <dbReference type="NCBI Taxonomy" id="5974"/>
    <lineage>
        <taxon>Eukaryota</taxon>
        <taxon>Sar</taxon>
        <taxon>Alveolata</taxon>
        <taxon>Ciliophora</taxon>
        <taxon>Intramacronucleata</taxon>
        <taxon>Spirotrichea</taxon>
        <taxon>Stichotrichia</taxon>
        <taxon>Sporadotrichida</taxon>
        <taxon>Halteriidae</taxon>
        <taxon>Halteria</taxon>
    </lineage>
</organism>
<dbReference type="InterPro" id="IPR029071">
    <property type="entry name" value="Ubiquitin-like_domsf"/>
</dbReference>
<evidence type="ECO:0000313" key="9">
    <source>
        <dbReference type="Proteomes" id="UP000785679"/>
    </source>
</evidence>
<keyword evidence="5" id="KW-0677">Repeat</keyword>
<protein>
    <recommendedName>
        <fullName evidence="7">CAP-Gly domain-containing protein</fullName>
    </recommendedName>
</protein>
<dbReference type="InterPro" id="IPR001611">
    <property type="entry name" value="Leu-rich_rpt"/>
</dbReference>
<feature type="domain" description="CAP-Gly" evidence="7">
    <location>
        <begin position="49"/>
        <end position="86"/>
    </location>
</feature>
<keyword evidence="6" id="KW-0143">Chaperone</keyword>
<dbReference type="Gene3D" id="3.10.20.90">
    <property type="entry name" value="Phosphatidylinositol 3-kinase Catalytic Subunit, Chain A, domain 1"/>
    <property type="match status" value="1"/>
</dbReference>
<evidence type="ECO:0000256" key="1">
    <source>
        <dbReference type="ARBA" id="ARBA00004496"/>
    </source>
</evidence>
<gene>
    <name evidence="8" type="ORF">FGO68_gene14077</name>
</gene>
<evidence type="ECO:0000256" key="2">
    <source>
        <dbReference type="ARBA" id="ARBA00006286"/>
    </source>
</evidence>
<dbReference type="PROSITE" id="PS51450">
    <property type="entry name" value="LRR"/>
    <property type="match status" value="1"/>
</dbReference>
<keyword evidence="4" id="KW-0433">Leucine-rich repeat</keyword>
<dbReference type="Gene3D" id="3.80.10.10">
    <property type="entry name" value="Ribonuclease Inhibitor"/>
    <property type="match status" value="2"/>
</dbReference>
<dbReference type="SMART" id="SM01052">
    <property type="entry name" value="CAP_GLY"/>
    <property type="match status" value="1"/>
</dbReference>
<dbReference type="SUPFAM" id="SSF74924">
    <property type="entry name" value="Cap-Gly domain"/>
    <property type="match status" value="1"/>
</dbReference>
<evidence type="ECO:0000256" key="4">
    <source>
        <dbReference type="ARBA" id="ARBA00022614"/>
    </source>
</evidence>
<keyword evidence="9" id="KW-1185">Reference proteome</keyword>
<dbReference type="InterPro" id="IPR036859">
    <property type="entry name" value="CAP-Gly_dom_sf"/>
</dbReference>
<dbReference type="PANTHER" id="PTHR18849">
    <property type="entry name" value="LEUCINE RICH REPEAT PROTEIN"/>
    <property type="match status" value="1"/>
</dbReference>
<dbReference type="InterPro" id="IPR044079">
    <property type="entry name" value="Ubl_TBCE"/>
</dbReference>
<proteinExistence type="inferred from homology"/>
<dbReference type="OrthoDB" id="409725at2759"/>
<name>A0A8J8P1H4_HALGN</name>
<evidence type="ECO:0000259" key="7">
    <source>
        <dbReference type="PROSITE" id="PS50245"/>
    </source>
</evidence>
<dbReference type="Gene3D" id="2.30.30.190">
    <property type="entry name" value="CAP Gly-rich-like domain"/>
    <property type="match status" value="1"/>
</dbReference>
<evidence type="ECO:0000256" key="6">
    <source>
        <dbReference type="ARBA" id="ARBA00023186"/>
    </source>
</evidence>